<evidence type="ECO:0000256" key="1">
    <source>
        <dbReference type="SAM" id="Phobius"/>
    </source>
</evidence>
<feature type="transmembrane region" description="Helical" evidence="1">
    <location>
        <begin position="12"/>
        <end position="28"/>
    </location>
</feature>
<reference evidence="3" key="1">
    <citation type="journal article" date="2019" name="Int. J. Syst. Evol. Microbiol.">
        <title>The Global Catalogue of Microorganisms (GCM) 10K type strain sequencing project: providing services to taxonomists for standard genome sequencing and annotation.</title>
        <authorList>
            <consortium name="The Broad Institute Genomics Platform"/>
            <consortium name="The Broad Institute Genome Sequencing Center for Infectious Disease"/>
            <person name="Wu L."/>
            <person name="Ma J."/>
        </authorList>
    </citation>
    <scope>NUCLEOTIDE SEQUENCE [LARGE SCALE GENOMIC DNA]</scope>
    <source>
        <strain evidence="3">CCUG 60898</strain>
    </source>
</reference>
<proteinExistence type="predicted"/>
<dbReference type="RefSeq" id="WP_380737883.1">
    <property type="nucleotide sequence ID" value="NZ_JBHTJP010000032.1"/>
</dbReference>
<gene>
    <name evidence="2" type="ORF">ACFQ1G_06850</name>
</gene>
<protein>
    <submittedName>
        <fullName evidence="2">Uncharacterized protein</fullName>
    </submittedName>
</protein>
<keyword evidence="1" id="KW-0812">Transmembrane</keyword>
<keyword evidence="1" id="KW-0472">Membrane</keyword>
<keyword evidence="1" id="KW-1133">Transmembrane helix</keyword>
<dbReference type="Gene3D" id="3.30.300.250">
    <property type="match status" value="1"/>
</dbReference>
<dbReference type="EMBL" id="JBHTJP010000032">
    <property type="protein sequence ID" value="MFD0976503.1"/>
    <property type="molecule type" value="Genomic_DNA"/>
</dbReference>
<organism evidence="2 3">
    <name type="scientific">Salinimicrobium gaetbulicola</name>
    <dbReference type="NCBI Taxonomy" id="999702"/>
    <lineage>
        <taxon>Bacteria</taxon>
        <taxon>Pseudomonadati</taxon>
        <taxon>Bacteroidota</taxon>
        <taxon>Flavobacteriia</taxon>
        <taxon>Flavobacteriales</taxon>
        <taxon>Flavobacteriaceae</taxon>
        <taxon>Salinimicrobium</taxon>
    </lineage>
</organism>
<sequence length="142" mass="16267">MDKQASKKGNIIGFAVGAIAFALTYYGVQQIFKPDMEKELKKVAVEINKQSPIQVDQLTRLDSASSKGKTNLIYYYTLLETERSEVNFDTVNKYIRSGIIESLKINPDVKVFRDNNITLDYNYFDRNGEFVTEISVTPEMYN</sequence>
<keyword evidence="3" id="KW-1185">Reference proteome</keyword>
<name>A0ABW3IG43_9FLAO</name>
<accession>A0ABW3IG43</accession>
<dbReference type="Proteomes" id="UP001597100">
    <property type="component" value="Unassembled WGS sequence"/>
</dbReference>
<evidence type="ECO:0000313" key="2">
    <source>
        <dbReference type="EMBL" id="MFD0976503.1"/>
    </source>
</evidence>
<comment type="caution">
    <text evidence="2">The sequence shown here is derived from an EMBL/GenBank/DDBJ whole genome shotgun (WGS) entry which is preliminary data.</text>
</comment>
<evidence type="ECO:0000313" key="3">
    <source>
        <dbReference type="Proteomes" id="UP001597100"/>
    </source>
</evidence>